<protein>
    <recommendedName>
        <fullName evidence="3">F-box domain-containing protein</fullName>
    </recommendedName>
</protein>
<dbReference type="AlphaFoldDB" id="A0A9P5TLF4"/>
<evidence type="ECO:0008006" key="3">
    <source>
        <dbReference type="Google" id="ProtNLM"/>
    </source>
</evidence>
<sequence>MFAGQNFFANATDATPRRVFDPPPFFQLHSSFIPSTEDEVTIMHAITQIRSAIDLVDEEIYRLNSALAKLQGYRADLFTCVQQHRVVLSPMRRLPTEILGEIFLFATYGHSVQWPFPPEGRNSMPWVLGQVCSYWRTVALSLPPLWSEIHLDLTPVEETPERNFDGLSQVQAAQFLDDVAVKREKLMVAMFETCLHRSKKEPLTFAFKSVSGNPSPYIAQIICSLVKHAERWMDINITWEALNAYRKDLEPVKNRLLNLTRLDVGIASNIFYFEPTRPVDIFQQAPKLRQLTLTAIAEPLQSLLIPWSQITSLATKACLSQEGEFTQMMHSAVNLESLTTEHERILEVASSSPVHLPRLQRLNIVAKGSYIPKVFQFLTMPNLRELSIQALTPFLADLTLPMLVRSRCNPTQLSFLSSLSVDGSWEENISVVKLLSALSSVTDLRLVVLKSGDQLMPRLQYNRQGPPSVLPNLRRIEVEDRLCTSANRVVDTLSSRLEGHDTARWGHWPSGQPGLESIVLSLWRPHASEYTELDQLKGAADKLGIDLLVSIR</sequence>
<reference evidence="1" key="1">
    <citation type="submission" date="2020-11" db="EMBL/GenBank/DDBJ databases">
        <authorList>
            <consortium name="DOE Joint Genome Institute"/>
            <person name="Ahrendt S."/>
            <person name="Riley R."/>
            <person name="Andreopoulos W."/>
            <person name="LaButti K."/>
            <person name="Pangilinan J."/>
            <person name="Ruiz-duenas F.J."/>
            <person name="Barrasa J.M."/>
            <person name="Sanchez-Garcia M."/>
            <person name="Camarero S."/>
            <person name="Miyauchi S."/>
            <person name="Serrano A."/>
            <person name="Linde D."/>
            <person name="Babiker R."/>
            <person name="Drula E."/>
            <person name="Ayuso-Fernandez I."/>
            <person name="Pacheco R."/>
            <person name="Padilla G."/>
            <person name="Ferreira P."/>
            <person name="Barriuso J."/>
            <person name="Kellner H."/>
            <person name="Castanera R."/>
            <person name="Alfaro M."/>
            <person name="Ramirez L."/>
            <person name="Pisabarro A.G."/>
            <person name="Kuo A."/>
            <person name="Tritt A."/>
            <person name="Lipzen A."/>
            <person name="He G."/>
            <person name="Yan M."/>
            <person name="Ng V."/>
            <person name="Cullen D."/>
            <person name="Martin F."/>
            <person name="Rosso M.-N."/>
            <person name="Henrissat B."/>
            <person name="Hibbett D."/>
            <person name="Martinez A.T."/>
            <person name="Grigoriev I.V."/>
        </authorList>
    </citation>
    <scope>NUCLEOTIDE SEQUENCE</scope>
    <source>
        <strain evidence="1">AH 44721</strain>
    </source>
</reference>
<dbReference type="EMBL" id="JADNYJ010000056">
    <property type="protein sequence ID" value="KAF8898033.1"/>
    <property type="molecule type" value="Genomic_DNA"/>
</dbReference>
<proteinExistence type="predicted"/>
<name>A0A9P5TLF4_GYMJU</name>
<keyword evidence="2" id="KW-1185">Reference proteome</keyword>
<dbReference type="Proteomes" id="UP000724874">
    <property type="component" value="Unassembled WGS sequence"/>
</dbReference>
<dbReference type="SUPFAM" id="SSF52047">
    <property type="entry name" value="RNI-like"/>
    <property type="match status" value="1"/>
</dbReference>
<accession>A0A9P5TLF4</accession>
<evidence type="ECO:0000313" key="2">
    <source>
        <dbReference type="Proteomes" id="UP000724874"/>
    </source>
</evidence>
<dbReference type="Gene3D" id="3.80.10.10">
    <property type="entry name" value="Ribonuclease Inhibitor"/>
    <property type="match status" value="1"/>
</dbReference>
<dbReference type="InterPro" id="IPR032675">
    <property type="entry name" value="LRR_dom_sf"/>
</dbReference>
<gene>
    <name evidence="1" type="ORF">CPB84DRAFT_1781199</name>
</gene>
<dbReference type="OrthoDB" id="3025967at2759"/>
<evidence type="ECO:0000313" key="1">
    <source>
        <dbReference type="EMBL" id="KAF8898033.1"/>
    </source>
</evidence>
<organism evidence="1 2">
    <name type="scientific">Gymnopilus junonius</name>
    <name type="common">Spectacular rustgill mushroom</name>
    <name type="synonym">Gymnopilus spectabilis subsp. junonius</name>
    <dbReference type="NCBI Taxonomy" id="109634"/>
    <lineage>
        <taxon>Eukaryota</taxon>
        <taxon>Fungi</taxon>
        <taxon>Dikarya</taxon>
        <taxon>Basidiomycota</taxon>
        <taxon>Agaricomycotina</taxon>
        <taxon>Agaricomycetes</taxon>
        <taxon>Agaricomycetidae</taxon>
        <taxon>Agaricales</taxon>
        <taxon>Agaricineae</taxon>
        <taxon>Hymenogastraceae</taxon>
        <taxon>Gymnopilus</taxon>
    </lineage>
</organism>
<comment type="caution">
    <text evidence="1">The sequence shown here is derived from an EMBL/GenBank/DDBJ whole genome shotgun (WGS) entry which is preliminary data.</text>
</comment>